<gene>
    <name evidence="2" type="ORF">PVAP13_6KG185712</name>
</gene>
<evidence type="ECO:0000256" key="1">
    <source>
        <dbReference type="SAM" id="MobiDB-lite"/>
    </source>
</evidence>
<organism evidence="2 3">
    <name type="scientific">Panicum virgatum</name>
    <name type="common">Blackwell switchgrass</name>
    <dbReference type="NCBI Taxonomy" id="38727"/>
    <lineage>
        <taxon>Eukaryota</taxon>
        <taxon>Viridiplantae</taxon>
        <taxon>Streptophyta</taxon>
        <taxon>Embryophyta</taxon>
        <taxon>Tracheophyta</taxon>
        <taxon>Spermatophyta</taxon>
        <taxon>Magnoliopsida</taxon>
        <taxon>Liliopsida</taxon>
        <taxon>Poales</taxon>
        <taxon>Poaceae</taxon>
        <taxon>PACMAD clade</taxon>
        <taxon>Panicoideae</taxon>
        <taxon>Panicodae</taxon>
        <taxon>Paniceae</taxon>
        <taxon>Panicinae</taxon>
        <taxon>Panicum</taxon>
        <taxon>Panicum sect. Hiantes</taxon>
    </lineage>
</organism>
<reference evidence="2" key="1">
    <citation type="submission" date="2020-05" db="EMBL/GenBank/DDBJ databases">
        <title>WGS assembly of Panicum virgatum.</title>
        <authorList>
            <person name="Lovell J.T."/>
            <person name="Jenkins J."/>
            <person name="Shu S."/>
            <person name="Juenger T.E."/>
            <person name="Schmutz J."/>
        </authorList>
    </citation>
    <scope>NUCLEOTIDE SEQUENCE</scope>
    <source>
        <strain evidence="2">AP13</strain>
    </source>
</reference>
<evidence type="ECO:0000313" key="2">
    <source>
        <dbReference type="EMBL" id="KAG2582637.1"/>
    </source>
</evidence>
<comment type="caution">
    <text evidence="2">The sequence shown here is derived from an EMBL/GenBank/DDBJ whole genome shotgun (WGS) entry which is preliminary data.</text>
</comment>
<dbReference type="EMBL" id="CM029047">
    <property type="protein sequence ID" value="KAG2582637.1"/>
    <property type="molecule type" value="Genomic_DNA"/>
</dbReference>
<name>A0A8T0R9Y5_PANVG</name>
<keyword evidence="3" id="KW-1185">Reference proteome</keyword>
<proteinExistence type="predicted"/>
<feature type="region of interest" description="Disordered" evidence="1">
    <location>
        <begin position="1"/>
        <end position="34"/>
    </location>
</feature>
<evidence type="ECO:0000313" key="3">
    <source>
        <dbReference type="Proteomes" id="UP000823388"/>
    </source>
</evidence>
<protein>
    <submittedName>
        <fullName evidence="2">Uncharacterized protein</fullName>
    </submittedName>
</protein>
<sequence>MLNQAAAAQVQVEKPLRATQKDRGSPSASGKRPPFLMVISWRPAHPLRRVQSKGWRATGIMLGSAHRGLSS</sequence>
<dbReference type="AlphaFoldDB" id="A0A8T0R9Y5"/>
<dbReference type="Proteomes" id="UP000823388">
    <property type="component" value="Chromosome 6K"/>
</dbReference>
<accession>A0A8T0R9Y5</accession>
<feature type="compositionally biased region" description="Basic and acidic residues" evidence="1">
    <location>
        <begin position="14"/>
        <end position="24"/>
    </location>
</feature>